<feature type="transmembrane region" description="Helical" evidence="1">
    <location>
        <begin position="375"/>
        <end position="392"/>
    </location>
</feature>
<evidence type="ECO:0000313" key="3">
    <source>
        <dbReference type="Proteomes" id="UP000314251"/>
    </source>
</evidence>
<accession>A0A5N5ZND5</accession>
<keyword evidence="1" id="KW-0812">Transmembrane</keyword>
<dbReference type="AlphaFoldDB" id="A0A5N5ZND5"/>
<keyword evidence="1" id="KW-1133">Transmembrane helix</keyword>
<reference evidence="2" key="1">
    <citation type="submission" date="2019-10" db="EMBL/GenBank/DDBJ databases">
        <title>Nonomuraea sp. nov., isolated from Phyllanthus amarus.</title>
        <authorList>
            <person name="Klykleung N."/>
            <person name="Tanasupawat S."/>
        </authorList>
    </citation>
    <scope>NUCLEOTIDE SEQUENCE [LARGE SCALE GENOMIC DNA]</scope>
    <source>
        <strain evidence="2">3MP-10</strain>
    </source>
</reference>
<proteinExistence type="predicted"/>
<gene>
    <name evidence="2" type="ORF">FH607_030310</name>
</gene>
<feature type="transmembrane region" description="Helical" evidence="1">
    <location>
        <begin position="398"/>
        <end position="419"/>
    </location>
</feature>
<dbReference type="OrthoDB" id="4222977at2"/>
<dbReference type="RefSeq" id="WP_139675642.1">
    <property type="nucleotide sequence ID" value="NZ_VDLY02000033.1"/>
</dbReference>
<name>A0A5N5ZND5_9ACTN</name>
<organism evidence="2 3">
    <name type="scientific">Streptomyces mimosae</name>
    <dbReference type="NCBI Taxonomy" id="2586635"/>
    <lineage>
        <taxon>Bacteria</taxon>
        <taxon>Bacillati</taxon>
        <taxon>Actinomycetota</taxon>
        <taxon>Actinomycetes</taxon>
        <taxon>Kitasatosporales</taxon>
        <taxon>Streptomycetaceae</taxon>
        <taxon>Streptomyces</taxon>
    </lineage>
</organism>
<dbReference type="Proteomes" id="UP000314251">
    <property type="component" value="Unassembled WGS sequence"/>
</dbReference>
<sequence>MDEPRNRTTALDRFEELAGTRIYRGNAFAATGLPMNATGRAVRQQRQRLEARLAVQETWPGDADSPLAGDYRWEEVRAAFEQFQDARRRIVDELLWRWGDTDLGCDCPAESHLAHDRAVLAHARALEAATGRSPVPAEEARALWRGAGNGWAATLADPSFRGHIARRTEALAEDRRVAALTPDDILNELPRLLVSPFGELAADPGTRAELARICPHFSRHEVFAPLVAEGFERIVDEGFEEINAALLAAEKDKRAGRYADALKKLRERVHPTYEELRTYWPFISDWRREDLSHLVALGMNNLAVALFLYHTRRPASVEQSVSLVELAELAVRIAPGRDRDDIVENLRLIRQHHAANLRRAKVQPDGKVVDVKPRGCLLVLIALAGIVGAVVVGVNGGFVPAMLTASGAATLFGLVAILGNTGKERNT</sequence>
<protein>
    <submittedName>
        <fullName evidence="2">Uncharacterized protein</fullName>
    </submittedName>
</protein>
<comment type="caution">
    <text evidence="2">The sequence shown here is derived from an EMBL/GenBank/DDBJ whole genome shotgun (WGS) entry which is preliminary data.</text>
</comment>
<evidence type="ECO:0000256" key="1">
    <source>
        <dbReference type="SAM" id="Phobius"/>
    </source>
</evidence>
<evidence type="ECO:0000313" key="2">
    <source>
        <dbReference type="EMBL" id="KAB8157449.1"/>
    </source>
</evidence>
<keyword evidence="3" id="KW-1185">Reference proteome</keyword>
<keyword evidence="1" id="KW-0472">Membrane</keyword>
<dbReference type="EMBL" id="VDLY02000033">
    <property type="protein sequence ID" value="KAB8157449.1"/>
    <property type="molecule type" value="Genomic_DNA"/>
</dbReference>